<accession>A0A6G2BJ41</accession>
<comment type="caution">
    <text evidence="7">The sequence shown here is derived from an EMBL/GenBank/DDBJ whole genome shotgun (WGS) entry which is preliminary data.</text>
</comment>
<evidence type="ECO:0000256" key="3">
    <source>
        <dbReference type="ARBA" id="ARBA00020586"/>
    </source>
</evidence>
<feature type="domain" description="Acyltransferase MbtK/IucB-like conserved" evidence="6">
    <location>
        <begin position="29"/>
        <end position="77"/>
    </location>
</feature>
<evidence type="ECO:0000313" key="8">
    <source>
        <dbReference type="Proteomes" id="UP000473014"/>
    </source>
</evidence>
<comment type="pathway">
    <text evidence="2">Siderophore biosynthesis; mycobactin biosynthesis.</text>
</comment>
<dbReference type="GO" id="GO:0016410">
    <property type="term" value="F:N-acyltransferase activity"/>
    <property type="evidence" value="ECO:0007669"/>
    <property type="project" value="TreeGrafter"/>
</dbReference>
<dbReference type="Proteomes" id="UP000473014">
    <property type="component" value="Unassembled WGS sequence"/>
</dbReference>
<dbReference type="UniPathway" id="UPA00011"/>
<dbReference type="PANTHER" id="PTHR31438">
    <property type="entry name" value="LYSINE N-ACYLTRANSFERASE C17G9.06C-RELATED"/>
    <property type="match status" value="1"/>
</dbReference>
<evidence type="ECO:0000256" key="2">
    <source>
        <dbReference type="ARBA" id="ARBA00005102"/>
    </source>
</evidence>
<comment type="function">
    <text evidence="1">Acyltransferase required for the direct transfer of medium- to long-chain fatty acyl moieties from a carrier protein (MbtL) on to the epsilon-amino group of lysine residue in the mycobactin core.</text>
</comment>
<evidence type="ECO:0000256" key="4">
    <source>
        <dbReference type="ARBA" id="ARBA00031122"/>
    </source>
</evidence>
<dbReference type="Pfam" id="PF13523">
    <property type="entry name" value="Acetyltransf_8"/>
    <property type="match status" value="1"/>
</dbReference>
<evidence type="ECO:0000256" key="1">
    <source>
        <dbReference type="ARBA" id="ARBA00003818"/>
    </source>
</evidence>
<dbReference type="GO" id="GO:0019290">
    <property type="term" value="P:siderophore biosynthetic process"/>
    <property type="evidence" value="ECO:0007669"/>
    <property type="project" value="InterPro"/>
</dbReference>
<evidence type="ECO:0000259" key="6">
    <source>
        <dbReference type="SMART" id="SM01006"/>
    </source>
</evidence>
<dbReference type="InterPro" id="IPR019432">
    <property type="entry name" value="Acyltransferase_MbtK/IucB-like"/>
</dbReference>
<sequence>MAGAGSTPDTVRHPDRERPVTGRGAVRITPVDPERDAPVIHRWVTEERAAFWGMTGTSVEDVRDVYAHMGTLDTHHAHLVHRGDEPVALFQTYDPAEDRVGSCYEVRPGDVGVHLLVAPAAGASERGFTERLVTALLTRLSADPGLRRIVVEPDARNEKAIARLLRTGFEPGPEVVLPAIDLPDVRLPAKRARLAFLRREAFPL</sequence>
<dbReference type="PANTHER" id="PTHR31438:SF1">
    <property type="entry name" value="LYSINE N-ACYLTRANSFERASE C17G9.06C-RELATED"/>
    <property type="match status" value="1"/>
</dbReference>
<gene>
    <name evidence="7" type="ORF">F0L17_24995</name>
</gene>
<evidence type="ECO:0000256" key="5">
    <source>
        <dbReference type="SAM" id="MobiDB-lite"/>
    </source>
</evidence>
<keyword evidence="8" id="KW-1185">Reference proteome</keyword>
<dbReference type="SMART" id="SM01006">
    <property type="entry name" value="AlcB"/>
    <property type="match status" value="1"/>
</dbReference>
<feature type="compositionally biased region" description="Basic and acidic residues" evidence="5">
    <location>
        <begin position="10"/>
        <end position="20"/>
    </location>
</feature>
<dbReference type="OrthoDB" id="5177616at2"/>
<keyword evidence="7" id="KW-0808">Transferase</keyword>
<reference evidence="7 8" key="1">
    <citation type="submission" date="2019-11" db="EMBL/GenBank/DDBJ databases">
        <authorList>
            <person name="Yuan L."/>
        </authorList>
    </citation>
    <scope>NUCLEOTIDE SEQUENCE [LARGE SCALE GENOMIC DNA]</scope>
    <source>
        <strain evidence="7 8">TRM43335</strain>
    </source>
</reference>
<organism evidence="7 8">
    <name type="scientific">Streptomyces taklimakanensis</name>
    <dbReference type="NCBI Taxonomy" id="2569853"/>
    <lineage>
        <taxon>Bacteria</taxon>
        <taxon>Bacillati</taxon>
        <taxon>Actinomycetota</taxon>
        <taxon>Actinomycetes</taxon>
        <taxon>Kitasatosporales</taxon>
        <taxon>Streptomycetaceae</taxon>
        <taxon>Streptomyces</taxon>
    </lineage>
</organism>
<dbReference type="AlphaFoldDB" id="A0A6G2BJ41"/>
<dbReference type="RefSeq" id="WP_155072804.1">
    <property type="nucleotide sequence ID" value="NZ_WIXO01000001.1"/>
</dbReference>
<protein>
    <recommendedName>
        <fullName evidence="3">Lysine N-acyltransferase MbtK</fullName>
    </recommendedName>
    <alternativeName>
        <fullName evidence="4">Mycobactin synthase protein K</fullName>
    </alternativeName>
</protein>
<name>A0A6G2BJ41_9ACTN</name>
<dbReference type="SUPFAM" id="SSF55729">
    <property type="entry name" value="Acyl-CoA N-acyltransferases (Nat)"/>
    <property type="match status" value="1"/>
</dbReference>
<dbReference type="EMBL" id="WIXO01000001">
    <property type="protein sequence ID" value="MTE22301.1"/>
    <property type="molecule type" value="Genomic_DNA"/>
</dbReference>
<dbReference type="Gene3D" id="3.40.630.30">
    <property type="match status" value="1"/>
</dbReference>
<evidence type="ECO:0000313" key="7">
    <source>
        <dbReference type="EMBL" id="MTE22301.1"/>
    </source>
</evidence>
<dbReference type="InterPro" id="IPR016181">
    <property type="entry name" value="Acyl_CoA_acyltransferase"/>
</dbReference>
<feature type="region of interest" description="Disordered" evidence="5">
    <location>
        <begin position="1"/>
        <end position="24"/>
    </location>
</feature>
<proteinExistence type="predicted"/>